<proteinExistence type="predicted"/>
<reference evidence="3" key="1">
    <citation type="journal article" date="2014" name="Science">
        <title>Ancient hybridizations among the ancestral genomes of bread wheat.</title>
        <authorList>
            <consortium name="International Wheat Genome Sequencing Consortium,"/>
            <person name="Marcussen T."/>
            <person name="Sandve S.R."/>
            <person name="Heier L."/>
            <person name="Spannagl M."/>
            <person name="Pfeifer M."/>
            <person name="Jakobsen K.S."/>
            <person name="Wulff B.B."/>
            <person name="Steuernagel B."/>
            <person name="Mayer K.F."/>
            <person name="Olsen O.A."/>
        </authorList>
    </citation>
    <scope>NUCLEOTIDE SEQUENCE [LARGE SCALE GENOMIC DNA]</scope>
    <source>
        <strain evidence="3">cv. AL8/78</strain>
    </source>
</reference>
<organism evidence="2 3">
    <name type="scientific">Aegilops tauschii subsp. strangulata</name>
    <name type="common">Goatgrass</name>
    <dbReference type="NCBI Taxonomy" id="200361"/>
    <lineage>
        <taxon>Eukaryota</taxon>
        <taxon>Viridiplantae</taxon>
        <taxon>Streptophyta</taxon>
        <taxon>Embryophyta</taxon>
        <taxon>Tracheophyta</taxon>
        <taxon>Spermatophyta</taxon>
        <taxon>Magnoliopsida</taxon>
        <taxon>Liliopsida</taxon>
        <taxon>Poales</taxon>
        <taxon>Poaceae</taxon>
        <taxon>BOP clade</taxon>
        <taxon>Pooideae</taxon>
        <taxon>Triticodae</taxon>
        <taxon>Triticeae</taxon>
        <taxon>Triticinae</taxon>
        <taxon>Aegilops</taxon>
    </lineage>
</organism>
<feature type="compositionally biased region" description="Low complexity" evidence="1">
    <location>
        <begin position="45"/>
        <end position="61"/>
    </location>
</feature>
<dbReference type="Gramene" id="AET2Gv20254900.1">
    <property type="protein sequence ID" value="AET2Gv20254900.1"/>
    <property type="gene ID" value="AET2Gv20254900"/>
</dbReference>
<sequence>RKPLPPVPAEHVTTANETPPRHLAATTINLPVLPTPSPASRHHAAAAGARTPTSPTAARPLPTSPNPRPSSHGRPPQARGGGS</sequence>
<reference evidence="2" key="3">
    <citation type="journal article" date="2017" name="Nature">
        <title>Genome sequence of the progenitor of the wheat D genome Aegilops tauschii.</title>
        <authorList>
            <person name="Luo M.C."/>
            <person name="Gu Y.Q."/>
            <person name="Puiu D."/>
            <person name="Wang H."/>
            <person name="Twardziok S.O."/>
            <person name="Deal K.R."/>
            <person name="Huo N."/>
            <person name="Zhu T."/>
            <person name="Wang L."/>
            <person name="Wang Y."/>
            <person name="McGuire P.E."/>
            <person name="Liu S."/>
            <person name="Long H."/>
            <person name="Ramasamy R.K."/>
            <person name="Rodriguez J.C."/>
            <person name="Van S.L."/>
            <person name="Yuan L."/>
            <person name="Wang Z."/>
            <person name="Xia Z."/>
            <person name="Xiao L."/>
            <person name="Anderson O.D."/>
            <person name="Ouyang S."/>
            <person name="Liang Y."/>
            <person name="Zimin A.V."/>
            <person name="Pertea G."/>
            <person name="Qi P."/>
            <person name="Bennetzen J.L."/>
            <person name="Dai X."/>
            <person name="Dawson M.W."/>
            <person name="Muller H.G."/>
            <person name="Kugler K."/>
            <person name="Rivarola-Duarte L."/>
            <person name="Spannagl M."/>
            <person name="Mayer K.F.X."/>
            <person name="Lu F.H."/>
            <person name="Bevan M.W."/>
            <person name="Leroy P."/>
            <person name="Li P."/>
            <person name="You F.M."/>
            <person name="Sun Q."/>
            <person name="Liu Z."/>
            <person name="Lyons E."/>
            <person name="Wicker T."/>
            <person name="Salzberg S.L."/>
            <person name="Devos K.M."/>
            <person name="Dvorak J."/>
        </authorList>
    </citation>
    <scope>NUCLEOTIDE SEQUENCE [LARGE SCALE GENOMIC DNA]</scope>
    <source>
        <strain evidence="2">cv. AL8/78</strain>
    </source>
</reference>
<evidence type="ECO:0000313" key="3">
    <source>
        <dbReference type="Proteomes" id="UP000015105"/>
    </source>
</evidence>
<name>A0A453AT88_AEGTS</name>
<protein>
    <submittedName>
        <fullName evidence="2">Uncharacterized protein</fullName>
    </submittedName>
</protein>
<dbReference type="EnsemblPlants" id="AET2Gv20254900.1">
    <property type="protein sequence ID" value="AET2Gv20254900.1"/>
    <property type="gene ID" value="AET2Gv20254900"/>
</dbReference>
<evidence type="ECO:0000313" key="2">
    <source>
        <dbReference type="EnsemblPlants" id="AET2Gv20254900.1"/>
    </source>
</evidence>
<dbReference type="Proteomes" id="UP000015105">
    <property type="component" value="Chromosome 2D"/>
</dbReference>
<dbReference type="AlphaFoldDB" id="A0A453AT88"/>
<reference evidence="2" key="4">
    <citation type="submission" date="2019-03" db="UniProtKB">
        <authorList>
            <consortium name="EnsemblPlants"/>
        </authorList>
    </citation>
    <scope>IDENTIFICATION</scope>
</reference>
<reference evidence="3" key="2">
    <citation type="journal article" date="2017" name="Nat. Plants">
        <title>The Aegilops tauschii genome reveals multiple impacts of transposons.</title>
        <authorList>
            <person name="Zhao G."/>
            <person name="Zou C."/>
            <person name="Li K."/>
            <person name="Wang K."/>
            <person name="Li T."/>
            <person name="Gao L."/>
            <person name="Zhang X."/>
            <person name="Wang H."/>
            <person name="Yang Z."/>
            <person name="Liu X."/>
            <person name="Jiang W."/>
            <person name="Mao L."/>
            <person name="Kong X."/>
            <person name="Jiao Y."/>
            <person name="Jia J."/>
        </authorList>
    </citation>
    <scope>NUCLEOTIDE SEQUENCE [LARGE SCALE GENOMIC DNA]</scope>
    <source>
        <strain evidence="3">cv. AL8/78</strain>
    </source>
</reference>
<reference evidence="2" key="5">
    <citation type="journal article" date="2021" name="G3 (Bethesda)">
        <title>Aegilops tauschii genome assembly Aet v5.0 features greater sequence contiguity and improved annotation.</title>
        <authorList>
            <person name="Wang L."/>
            <person name="Zhu T."/>
            <person name="Rodriguez J.C."/>
            <person name="Deal K.R."/>
            <person name="Dubcovsky J."/>
            <person name="McGuire P.E."/>
            <person name="Lux T."/>
            <person name="Spannagl M."/>
            <person name="Mayer K.F.X."/>
            <person name="Baldrich P."/>
            <person name="Meyers B.C."/>
            <person name="Huo N."/>
            <person name="Gu Y.Q."/>
            <person name="Zhou H."/>
            <person name="Devos K.M."/>
            <person name="Bennetzen J.L."/>
            <person name="Unver T."/>
            <person name="Budak H."/>
            <person name="Gulick P.J."/>
            <person name="Galiba G."/>
            <person name="Kalapos B."/>
            <person name="Nelson D.R."/>
            <person name="Li P."/>
            <person name="You F.M."/>
            <person name="Luo M.C."/>
            <person name="Dvorak J."/>
        </authorList>
    </citation>
    <scope>NUCLEOTIDE SEQUENCE [LARGE SCALE GENOMIC DNA]</scope>
    <source>
        <strain evidence="2">cv. AL8/78</strain>
    </source>
</reference>
<keyword evidence="3" id="KW-1185">Reference proteome</keyword>
<feature type="region of interest" description="Disordered" evidence="1">
    <location>
        <begin position="1"/>
        <end position="83"/>
    </location>
</feature>
<evidence type="ECO:0000256" key="1">
    <source>
        <dbReference type="SAM" id="MobiDB-lite"/>
    </source>
</evidence>
<accession>A0A453AT88</accession>